<evidence type="ECO:0000313" key="2">
    <source>
        <dbReference type="Proteomes" id="UP000325313"/>
    </source>
</evidence>
<dbReference type="AlphaFoldDB" id="A0A5B0Q8Q2"/>
<name>A0A5B0Q8Q2_PUCGR</name>
<proteinExistence type="predicted"/>
<protein>
    <submittedName>
        <fullName evidence="1">Uncharacterized protein</fullName>
    </submittedName>
</protein>
<reference evidence="1 2" key="1">
    <citation type="submission" date="2019-05" db="EMBL/GenBank/DDBJ databases">
        <title>Emergence of the Ug99 lineage of the wheat stem rust pathogen through somatic hybridization.</title>
        <authorList>
            <person name="Li F."/>
            <person name="Upadhyaya N.M."/>
            <person name="Sperschneider J."/>
            <person name="Matny O."/>
            <person name="Nguyen-Phuc H."/>
            <person name="Mago R."/>
            <person name="Raley C."/>
            <person name="Miller M.E."/>
            <person name="Silverstein K.A.T."/>
            <person name="Henningsen E."/>
            <person name="Hirsch C.D."/>
            <person name="Visser B."/>
            <person name="Pretorius Z.A."/>
            <person name="Steffenson B.J."/>
            <person name="Schwessinger B."/>
            <person name="Dodds P.N."/>
            <person name="Figueroa M."/>
        </authorList>
    </citation>
    <scope>NUCLEOTIDE SEQUENCE [LARGE SCALE GENOMIC DNA]</scope>
    <source>
        <strain evidence="1 2">Ug99</strain>
    </source>
</reference>
<organism evidence="1 2">
    <name type="scientific">Puccinia graminis f. sp. tritici</name>
    <dbReference type="NCBI Taxonomy" id="56615"/>
    <lineage>
        <taxon>Eukaryota</taxon>
        <taxon>Fungi</taxon>
        <taxon>Dikarya</taxon>
        <taxon>Basidiomycota</taxon>
        <taxon>Pucciniomycotina</taxon>
        <taxon>Pucciniomycetes</taxon>
        <taxon>Pucciniales</taxon>
        <taxon>Pucciniaceae</taxon>
        <taxon>Puccinia</taxon>
    </lineage>
</organism>
<accession>A0A5B0Q8Q2</accession>
<dbReference type="EMBL" id="VDEP01000304">
    <property type="protein sequence ID" value="KAA1109537.1"/>
    <property type="molecule type" value="Genomic_DNA"/>
</dbReference>
<comment type="caution">
    <text evidence="1">The sequence shown here is derived from an EMBL/GenBank/DDBJ whole genome shotgun (WGS) entry which is preliminary data.</text>
</comment>
<evidence type="ECO:0000313" key="1">
    <source>
        <dbReference type="EMBL" id="KAA1109537.1"/>
    </source>
</evidence>
<dbReference type="Proteomes" id="UP000325313">
    <property type="component" value="Unassembled WGS sequence"/>
</dbReference>
<gene>
    <name evidence="1" type="ORF">PGTUg99_017932</name>
</gene>
<sequence length="116" mass="12591">MLGDPHQRSFPITVTASKFVYGLRSLIDAIPNSNIVLAYIRSIGPNFFGVIYIVANCKELKLVCASIYGLVRPANPSRDSLSSSPVIGINAPRSTKTIADIHHGGSFIRVKHTIAR</sequence>